<feature type="signal peptide" evidence="1">
    <location>
        <begin position="1"/>
        <end position="21"/>
    </location>
</feature>
<comment type="caution">
    <text evidence="2">The sequence shown here is derived from an EMBL/GenBank/DDBJ whole genome shotgun (WGS) entry which is preliminary data.</text>
</comment>
<protein>
    <submittedName>
        <fullName evidence="2">All-trans-retinol 13,14-reductase</fullName>
    </submittedName>
</protein>
<gene>
    <name evidence="2" type="ORF">LTLLF_112655</name>
</gene>
<keyword evidence="1" id="KW-0732">Signal</keyword>
<evidence type="ECO:0000256" key="1">
    <source>
        <dbReference type="SAM" id="SignalP"/>
    </source>
</evidence>
<feature type="chain" id="PRO_5035312150" evidence="1">
    <location>
        <begin position="22"/>
        <end position="121"/>
    </location>
</feature>
<evidence type="ECO:0000313" key="3">
    <source>
        <dbReference type="Proteomes" id="UP000710432"/>
    </source>
</evidence>
<reference evidence="2" key="1">
    <citation type="submission" date="2020-03" db="EMBL/GenBank/DDBJ databases">
        <title>Studies in the Genomics of Life Span.</title>
        <authorList>
            <person name="Glass D."/>
        </authorList>
    </citation>
    <scope>NUCLEOTIDE SEQUENCE</scope>
    <source>
        <strain evidence="2">LTLLF</strain>
        <tissue evidence="2">Muscle</tissue>
    </source>
</reference>
<proteinExistence type="predicted"/>
<sequence>MWHTLLLLAALLLAGLRRVYLGLFSGNSPNPFAEDVKRPPEPLVTDKEARKKVLKQGQQEGLWVSGLLSGCLMQARTCLPIRKELGTLTCTRNLHVLVFFAPEVFGAGTTLGIPRYGHNQV</sequence>
<dbReference type="Proteomes" id="UP000710432">
    <property type="component" value="Unassembled WGS sequence"/>
</dbReference>
<organism evidence="2 3">
    <name type="scientific">Microtus ochrogaster</name>
    <name type="common">Prairie vole</name>
    <dbReference type="NCBI Taxonomy" id="79684"/>
    <lineage>
        <taxon>Eukaryota</taxon>
        <taxon>Metazoa</taxon>
        <taxon>Chordata</taxon>
        <taxon>Craniata</taxon>
        <taxon>Vertebrata</taxon>
        <taxon>Euteleostomi</taxon>
        <taxon>Mammalia</taxon>
        <taxon>Eutheria</taxon>
        <taxon>Euarchontoglires</taxon>
        <taxon>Glires</taxon>
        <taxon>Rodentia</taxon>
        <taxon>Myomorpha</taxon>
        <taxon>Muroidea</taxon>
        <taxon>Cricetidae</taxon>
        <taxon>Arvicolinae</taxon>
        <taxon>Microtus</taxon>
    </lineage>
</organism>
<accession>A0A8J6GXV8</accession>
<name>A0A8J6GXV8_MICOH</name>
<evidence type="ECO:0000313" key="2">
    <source>
        <dbReference type="EMBL" id="KAH0519240.1"/>
    </source>
</evidence>
<dbReference type="AlphaFoldDB" id="A0A8J6GXV8"/>
<dbReference type="EMBL" id="JAATJU010006900">
    <property type="protein sequence ID" value="KAH0519240.1"/>
    <property type="molecule type" value="Genomic_DNA"/>
</dbReference>